<keyword evidence="1" id="KW-0812">Transmembrane</keyword>
<name>A0A5N1IJ42_9BACT</name>
<keyword evidence="1" id="KW-1133">Transmembrane helix</keyword>
<keyword evidence="1" id="KW-0472">Membrane</keyword>
<protein>
    <submittedName>
        <fullName evidence="2">HdeD family acid-resistance protein</fullName>
    </submittedName>
</protein>
<dbReference type="Pfam" id="PF03729">
    <property type="entry name" value="DUF308"/>
    <property type="match status" value="2"/>
</dbReference>
<evidence type="ECO:0000313" key="2">
    <source>
        <dbReference type="EMBL" id="KAA9325652.1"/>
    </source>
</evidence>
<feature type="transmembrane region" description="Helical" evidence="1">
    <location>
        <begin position="12"/>
        <end position="32"/>
    </location>
</feature>
<dbReference type="InterPro" id="IPR052712">
    <property type="entry name" value="Acid_resist_chaperone_HdeD"/>
</dbReference>
<dbReference type="RefSeq" id="WP_150905314.1">
    <property type="nucleotide sequence ID" value="NZ_VTWT01000011.1"/>
</dbReference>
<keyword evidence="3" id="KW-1185">Reference proteome</keyword>
<feature type="transmembrane region" description="Helical" evidence="1">
    <location>
        <begin position="70"/>
        <end position="88"/>
    </location>
</feature>
<feature type="transmembrane region" description="Helical" evidence="1">
    <location>
        <begin position="131"/>
        <end position="150"/>
    </location>
</feature>
<feature type="transmembrane region" description="Helical" evidence="1">
    <location>
        <begin position="156"/>
        <end position="176"/>
    </location>
</feature>
<dbReference type="GO" id="GO:0005886">
    <property type="term" value="C:plasma membrane"/>
    <property type="evidence" value="ECO:0007669"/>
    <property type="project" value="TreeGrafter"/>
</dbReference>
<dbReference type="EMBL" id="VTWT01000011">
    <property type="protein sequence ID" value="KAA9325652.1"/>
    <property type="molecule type" value="Genomic_DNA"/>
</dbReference>
<accession>A0A5N1IJ42</accession>
<dbReference type="PANTHER" id="PTHR34989:SF1">
    <property type="entry name" value="PROTEIN HDED"/>
    <property type="match status" value="1"/>
</dbReference>
<feature type="transmembrane region" description="Helical" evidence="1">
    <location>
        <begin position="100"/>
        <end position="119"/>
    </location>
</feature>
<evidence type="ECO:0000313" key="3">
    <source>
        <dbReference type="Proteomes" id="UP000326570"/>
    </source>
</evidence>
<comment type="caution">
    <text evidence="2">The sequence shown here is derived from an EMBL/GenBank/DDBJ whole genome shotgun (WGS) entry which is preliminary data.</text>
</comment>
<dbReference type="PANTHER" id="PTHR34989">
    <property type="entry name" value="PROTEIN HDED"/>
    <property type="match status" value="1"/>
</dbReference>
<proteinExistence type="predicted"/>
<organism evidence="2 3">
    <name type="scientific">Adhaeribacter soli</name>
    <dbReference type="NCBI Taxonomy" id="2607655"/>
    <lineage>
        <taxon>Bacteria</taxon>
        <taxon>Pseudomonadati</taxon>
        <taxon>Bacteroidota</taxon>
        <taxon>Cytophagia</taxon>
        <taxon>Cytophagales</taxon>
        <taxon>Hymenobacteraceae</taxon>
        <taxon>Adhaeribacter</taxon>
    </lineage>
</organism>
<dbReference type="InterPro" id="IPR005325">
    <property type="entry name" value="DUF308_memb"/>
</dbReference>
<dbReference type="AlphaFoldDB" id="A0A5N1IJ42"/>
<evidence type="ECO:0000256" key="1">
    <source>
        <dbReference type="SAM" id="Phobius"/>
    </source>
</evidence>
<feature type="transmembrane region" description="Helical" evidence="1">
    <location>
        <begin position="38"/>
        <end position="58"/>
    </location>
</feature>
<reference evidence="2 3" key="1">
    <citation type="submission" date="2019-09" db="EMBL/GenBank/DDBJ databases">
        <title>Genome sequence of Adhaeribacter sp. M2.</title>
        <authorList>
            <person name="Srinivasan S."/>
        </authorList>
    </citation>
    <scope>NUCLEOTIDE SEQUENCE [LARGE SCALE GENOMIC DNA]</scope>
    <source>
        <strain evidence="2 3">M2</strain>
    </source>
</reference>
<gene>
    <name evidence="2" type="ORF">F0P94_17095</name>
</gene>
<sequence length="186" mass="21414">MENPNLRHTSRYWYLQLILGIFLILVGIWVFMTPLASYVTLAIFFAFAFLITGVLEIIYAVSNRKESENWGWSLVAGIIDLVIGILLISRPQMSMIVLPFYIGFGILFRSIMAVGWSLFLKRQGIPDWGNLLAIGILGIIFAFIMLWNPIFAGFTIVFYTAFAFIIIGVFQIYLAFRLRKFHKRLE</sequence>
<dbReference type="Proteomes" id="UP000326570">
    <property type="component" value="Unassembled WGS sequence"/>
</dbReference>